<accession>A0AAU7DWW5</accession>
<sequence>MALGGQPNRLASLQCGFNDAVANTQTSLECAERDHHAIGVFVERGFATGLILLFKNTYGFVFPQDLVEVRVRDNWIVGNHA</sequence>
<dbReference type="EMBL" id="CP146203">
    <property type="protein sequence ID" value="XBH21497.1"/>
    <property type="molecule type" value="Genomic_DNA"/>
</dbReference>
<name>A0AAU7DWW5_9MICO</name>
<evidence type="ECO:0000313" key="1">
    <source>
        <dbReference type="EMBL" id="XBH21497.1"/>
    </source>
</evidence>
<dbReference type="AlphaFoldDB" id="A0AAU7DWW5"/>
<gene>
    <name evidence="1" type="ORF">V5R04_15005</name>
</gene>
<proteinExistence type="predicted"/>
<protein>
    <submittedName>
        <fullName evidence="1">Uncharacterized protein</fullName>
    </submittedName>
</protein>
<organism evidence="1">
    <name type="scientific">Jonesiaceae bacterium BS-20</name>
    <dbReference type="NCBI Taxonomy" id="3120821"/>
    <lineage>
        <taxon>Bacteria</taxon>
        <taxon>Bacillati</taxon>
        <taxon>Actinomycetota</taxon>
        <taxon>Actinomycetes</taxon>
        <taxon>Micrococcales</taxon>
        <taxon>Jonesiaceae</taxon>
    </lineage>
</organism>
<reference evidence="1" key="1">
    <citation type="submission" date="2024-02" db="EMBL/GenBank/DDBJ databases">
        <title>Tomenella chthoni gen. nov. sp. nov., a member of the family Jonesiaceae isolated from bat guano.</title>
        <authorList>
            <person name="Miller S.L."/>
            <person name="King J."/>
            <person name="Sankaranarayanan K."/>
            <person name="Lawson P.A."/>
        </authorList>
    </citation>
    <scope>NUCLEOTIDE SEQUENCE</scope>
    <source>
        <strain evidence="1">BS-20</strain>
    </source>
</reference>